<feature type="transmembrane region" description="Helical" evidence="3">
    <location>
        <begin position="21"/>
        <end position="40"/>
    </location>
</feature>
<feature type="compositionally biased region" description="Polar residues" evidence="2">
    <location>
        <begin position="85"/>
        <end position="99"/>
    </location>
</feature>
<accession>A0A164Q104</accession>
<reference evidence="4 5" key="1">
    <citation type="journal article" date="2016" name="Mol. Biol. Evol.">
        <title>Comparative Genomics of Early-Diverging Mushroom-Forming Fungi Provides Insights into the Origins of Lignocellulose Decay Capabilities.</title>
        <authorList>
            <person name="Nagy L.G."/>
            <person name="Riley R."/>
            <person name="Tritt A."/>
            <person name="Adam C."/>
            <person name="Daum C."/>
            <person name="Floudas D."/>
            <person name="Sun H."/>
            <person name="Yadav J.S."/>
            <person name="Pangilinan J."/>
            <person name="Larsson K.H."/>
            <person name="Matsuura K."/>
            <person name="Barry K."/>
            <person name="Labutti K."/>
            <person name="Kuo R."/>
            <person name="Ohm R.A."/>
            <person name="Bhattacharya S.S."/>
            <person name="Shirouzu T."/>
            <person name="Yoshinaga Y."/>
            <person name="Martin F.M."/>
            <person name="Grigoriev I.V."/>
            <person name="Hibbett D.S."/>
        </authorList>
    </citation>
    <scope>NUCLEOTIDE SEQUENCE [LARGE SCALE GENOMIC DNA]</scope>
    <source>
        <strain evidence="4 5">HHB9708</strain>
    </source>
</reference>
<dbReference type="Proteomes" id="UP000076722">
    <property type="component" value="Unassembled WGS sequence"/>
</dbReference>
<evidence type="ECO:0000313" key="4">
    <source>
        <dbReference type="EMBL" id="KZS89222.1"/>
    </source>
</evidence>
<evidence type="ECO:0000256" key="1">
    <source>
        <dbReference type="SAM" id="Coils"/>
    </source>
</evidence>
<proteinExistence type="predicted"/>
<dbReference type="EMBL" id="KV419429">
    <property type="protein sequence ID" value="KZS89222.1"/>
    <property type="molecule type" value="Genomic_DNA"/>
</dbReference>
<keyword evidence="3" id="KW-0472">Membrane</keyword>
<evidence type="ECO:0000256" key="2">
    <source>
        <dbReference type="SAM" id="MobiDB-lite"/>
    </source>
</evidence>
<dbReference type="AlphaFoldDB" id="A0A164Q104"/>
<keyword evidence="3" id="KW-0812">Transmembrane</keyword>
<feature type="coiled-coil region" evidence="1">
    <location>
        <begin position="180"/>
        <end position="207"/>
    </location>
</feature>
<sequence>MHAMERLFFTPSLGKDARKPVFIAVFVAHFVLIQFGAVPLSPLQSINTQSSAPQLASATSQTSFKSPNFFAMFFTNSPTHFSMYPNPNQWQSSYPSGSNPEGEESGDQRRRRPRGSANTYAQNISASGFPPGGMPQVYPAYGSQPGSSSIGGDISGMSGYPTMNMNQAPMSSDEAWVTGQTDQEENISQEQANLRRHRLEIERKSRTKRTAAGNDLVVLVQTLQQEKPHIFGLVSRTDVRISGLADAADVAVSIIRDWVRIKSANPGA</sequence>
<evidence type="ECO:0000313" key="5">
    <source>
        <dbReference type="Proteomes" id="UP000076722"/>
    </source>
</evidence>
<keyword evidence="1" id="KW-0175">Coiled coil</keyword>
<protein>
    <submittedName>
        <fullName evidence="4">Uncharacterized protein</fullName>
    </submittedName>
</protein>
<feature type="compositionally biased region" description="Polar residues" evidence="2">
    <location>
        <begin position="116"/>
        <end position="126"/>
    </location>
</feature>
<keyword evidence="5" id="KW-1185">Reference proteome</keyword>
<organism evidence="4 5">
    <name type="scientific">Sistotremastrum niveocremeum HHB9708</name>
    <dbReference type="NCBI Taxonomy" id="1314777"/>
    <lineage>
        <taxon>Eukaryota</taxon>
        <taxon>Fungi</taxon>
        <taxon>Dikarya</taxon>
        <taxon>Basidiomycota</taxon>
        <taxon>Agaricomycotina</taxon>
        <taxon>Agaricomycetes</taxon>
        <taxon>Sistotremastrales</taxon>
        <taxon>Sistotremastraceae</taxon>
        <taxon>Sertulicium</taxon>
        <taxon>Sertulicium niveocremeum</taxon>
    </lineage>
</organism>
<keyword evidence="3" id="KW-1133">Transmembrane helix</keyword>
<gene>
    <name evidence="4" type="ORF">SISNIDRAFT_458949</name>
</gene>
<feature type="region of interest" description="Disordered" evidence="2">
    <location>
        <begin position="85"/>
        <end position="131"/>
    </location>
</feature>
<evidence type="ECO:0000256" key="3">
    <source>
        <dbReference type="SAM" id="Phobius"/>
    </source>
</evidence>
<name>A0A164Q104_9AGAM</name>